<dbReference type="EMBL" id="CP041666">
    <property type="protein sequence ID" value="QDP39093.1"/>
    <property type="molecule type" value="Genomic_DNA"/>
</dbReference>
<evidence type="ECO:0000256" key="5">
    <source>
        <dbReference type="ARBA" id="ARBA00022692"/>
    </source>
</evidence>
<feature type="binding site" evidence="11">
    <location>
        <position position="252"/>
    </location>
    <ligand>
        <name>Mn(2+)</name>
        <dbReference type="ChEBI" id="CHEBI:29035"/>
    </ligand>
</feature>
<name>A0A516KCF3_9BACI</name>
<evidence type="ECO:0000256" key="7">
    <source>
        <dbReference type="ARBA" id="ARBA00023136"/>
    </source>
</evidence>
<organism evidence="14 15">
    <name type="scientific">Radiobacillus deserti</name>
    <dbReference type="NCBI Taxonomy" id="2594883"/>
    <lineage>
        <taxon>Bacteria</taxon>
        <taxon>Bacillati</taxon>
        <taxon>Bacillota</taxon>
        <taxon>Bacilli</taxon>
        <taxon>Bacillales</taxon>
        <taxon>Bacillaceae</taxon>
        <taxon>Radiobacillus</taxon>
    </lineage>
</organism>
<feature type="transmembrane region" description="Helical" evidence="12">
    <location>
        <begin position="149"/>
        <end position="169"/>
    </location>
</feature>
<feature type="transmembrane region" description="Helical" evidence="12">
    <location>
        <begin position="7"/>
        <end position="27"/>
    </location>
</feature>
<feature type="domain" description="Sulfatase N-terminal" evidence="13">
    <location>
        <begin position="244"/>
        <end position="536"/>
    </location>
</feature>
<evidence type="ECO:0000256" key="1">
    <source>
        <dbReference type="ARBA" id="ARBA00004651"/>
    </source>
</evidence>
<evidence type="ECO:0000256" key="3">
    <source>
        <dbReference type="ARBA" id="ARBA00009983"/>
    </source>
</evidence>
<evidence type="ECO:0000256" key="2">
    <source>
        <dbReference type="ARBA" id="ARBA00004936"/>
    </source>
</evidence>
<dbReference type="KEGG" id="aqt:FN924_02035"/>
<keyword evidence="10" id="KW-0464">Manganese</keyword>
<keyword evidence="15" id="KW-1185">Reference proteome</keyword>
<dbReference type="AlphaFoldDB" id="A0A516KCF3"/>
<keyword evidence="7 8" id="KW-0472">Membrane</keyword>
<feature type="transmembrane region" description="Helical" evidence="12">
    <location>
        <begin position="68"/>
        <end position="89"/>
    </location>
</feature>
<dbReference type="GO" id="GO:0005886">
    <property type="term" value="C:plasma membrane"/>
    <property type="evidence" value="ECO:0007669"/>
    <property type="project" value="UniProtKB-SubCell"/>
</dbReference>
<gene>
    <name evidence="14" type="ORF">FN924_02035</name>
</gene>
<proteinExistence type="inferred from homology"/>
<dbReference type="InterPro" id="IPR000917">
    <property type="entry name" value="Sulfatase_N"/>
</dbReference>
<evidence type="ECO:0000313" key="15">
    <source>
        <dbReference type="Proteomes" id="UP000315215"/>
    </source>
</evidence>
<evidence type="ECO:0000256" key="10">
    <source>
        <dbReference type="PIRSR" id="PIRSR005091-2"/>
    </source>
</evidence>
<dbReference type="InterPro" id="IPR012160">
    <property type="entry name" value="LtaS-like"/>
</dbReference>
<feature type="transmembrane region" description="Helical" evidence="12">
    <location>
        <begin position="117"/>
        <end position="137"/>
    </location>
</feature>
<keyword evidence="5 12" id="KW-0812">Transmembrane</keyword>
<evidence type="ECO:0000313" key="14">
    <source>
        <dbReference type="EMBL" id="QDP39093.1"/>
    </source>
</evidence>
<dbReference type="PIRSF" id="PIRSF005091">
    <property type="entry name" value="Mmb_sulf_HI1246"/>
    <property type="match status" value="1"/>
</dbReference>
<comment type="subcellular location">
    <subcellularLocation>
        <location evidence="1">Cell membrane</location>
        <topology evidence="1">Multi-pass membrane protein</topology>
    </subcellularLocation>
</comment>
<feature type="transmembrane region" description="Helical" evidence="12">
    <location>
        <begin position="42"/>
        <end position="61"/>
    </location>
</feature>
<dbReference type="PANTHER" id="PTHR47371">
    <property type="entry name" value="LIPOTEICHOIC ACID SYNTHASE"/>
    <property type="match status" value="1"/>
</dbReference>
<protein>
    <submittedName>
        <fullName evidence="14">LTA synthase family protein</fullName>
    </submittedName>
</protein>
<keyword evidence="10" id="KW-0479">Metal-binding</keyword>
<evidence type="ECO:0000256" key="12">
    <source>
        <dbReference type="SAM" id="Phobius"/>
    </source>
</evidence>
<feature type="active site" evidence="9">
    <location>
        <position position="297"/>
    </location>
</feature>
<feature type="binding site" evidence="10">
    <location>
        <position position="413"/>
    </location>
    <ligand>
        <name>substrate</name>
    </ligand>
</feature>
<comment type="pathway">
    <text evidence="2">Cell wall biogenesis; lipoteichoic acid biosynthesis.</text>
</comment>
<dbReference type="RefSeq" id="WP_143891843.1">
    <property type="nucleotide sequence ID" value="NZ_CP041666.1"/>
</dbReference>
<dbReference type="PANTHER" id="PTHR47371:SF3">
    <property type="entry name" value="PHOSPHOGLYCEROL TRANSFERASE I"/>
    <property type="match status" value="1"/>
</dbReference>
<keyword evidence="6 12" id="KW-1133">Transmembrane helix</keyword>
<dbReference type="Gene3D" id="3.40.720.10">
    <property type="entry name" value="Alkaline Phosphatase, subunit A"/>
    <property type="match status" value="1"/>
</dbReference>
<feature type="binding site" evidence="11">
    <location>
        <position position="297"/>
    </location>
    <ligand>
        <name>Mn(2+)</name>
        <dbReference type="ChEBI" id="CHEBI:29035"/>
    </ligand>
</feature>
<dbReference type="OrthoDB" id="5901192at2"/>
<comment type="similarity">
    <text evidence="3 8">Belongs to the LTA synthase family.</text>
</comment>
<dbReference type="CDD" id="cd16015">
    <property type="entry name" value="LTA_synthase"/>
    <property type="match status" value="1"/>
</dbReference>
<evidence type="ECO:0000256" key="6">
    <source>
        <dbReference type="ARBA" id="ARBA00022989"/>
    </source>
</evidence>
<evidence type="ECO:0000256" key="4">
    <source>
        <dbReference type="ARBA" id="ARBA00022475"/>
    </source>
</evidence>
<dbReference type="Pfam" id="PF00884">
    <property type="entry name" value="Sulfatase"/>
    <property type="match status" value="1"/>
</dbReference>
<dbReference type="SUPFAM" id="SSF53649">
    <property type="entry name" value="Alkaline phosphatase-like"/>
    <property type="match status" value="1"/>
</dbReference>
<dbReference type="InterPro" id="IPR050448">
    <property type="entry name" value="OpgB/LTA_synthase_biosynth"/>
</dbReference>
<feature type="binding site" evidence="11">
    <location>
        <position position="472"/>
    </location>
    <ligand>
        <name>Mn(2+)</name>
        <dbReference type="ChEBI" id="CHEBI:29035"/>
    </ligand>
</feature>
<dbReference type="InterPro" id="IPR017850">
    <property type="entry name" value="Alkaline_phosphatase_core_sf"/>
</dbReference>
<sequence>MKKLLSFKLGFFFLTIAFIWLKTYMAYTFEFNLGVEGSMQEFLLLINPLSSAIVFLGLTLWMKGRKAAIWMIIVNLIMTIVLIADVLYYRFFDDFLTIATLSQSSNIGEMKEGVYGILNWTDILYFVDLVVLSYIVVKRPELKNFQLRKWVSPLVVIAGTGLFFINLTLANEDRPELLQRTFDRNYIVKYLGLYNYTIYDGIQTAQIEAQKAYASSDDLTQISNYTTSHYAEPNEKYFGIAEGKNIIKIHLESFQTFLIDYKLNGEEVTPFLNKLAHGQENMIYFDNFFHHTGQGKTSDAELTTDNSLYGLPEGAAFMTKGLNTYQSLAEILDQNKDYTSAVFHADEKTFWNRNQIYKRIGYDYFFHDKFYDVTEENSENLGLKDKEFFEQSVPLLQQLEQPFYAHLMTMTHHYPFTLDEEDATIAKATTGDNTVDNYFQTARYLDEAVEQLFNDLKASGLYEDTVVVIYGDHNGISTNHNRAMEEILGKEITPFQNAQNQRVPLLMHIPGVEGGVNHTYGGQIDLMPTLLHLQGIDNRKLINFGTDLFSEEHDQTVAFRDGGFVSPKYTFVNDKVYDTQTGEVIEKDDTEEIQKLKRNVIQQLQLSDEVLYKDLLRFHDLENFKKVDPSDYEYTVEAFEDKK</sequence>
<reference evidence="14 15" key="1">
    <citation type="submission" date="2019-07" db="EMBL/GenBank/DDBJ databases">
        <authorList>
            <person name="Li J."/>
        </authorList>
    </citation>
    <scope>NUCLEOTIDE SEQUENCE [LARGE SCALE GENOMIC DNA]</scope>
    <source>
        <strain evidence="14 15">TKL69</strain>
    </source>
</reference>
<dbReference type="Proteomes" id="UP000315215">
    <property type="component" value="Chromosome"/>
</dbReference>
<accession>A0A516KCF3</accession>
<dbReference type="GO" id="GO:0046872">
    <property type="term" value="F:metal ion binding"/>
    <property type="evidence" value="ECO:0007669"/>
    <property type="project" value="UniProtKB-KW"/>
</dbReference>
<evidence type="ECO:0000256" key="11">
    <source>
        <dbReference type="PIRSR" id="PIRSR005091-3"/>
    </source>
</evidence>
<feature type="binding site" evidence="11">
    <location>
        <position position="473"/>
    </location>
    <ligand>
        <name>Mn(2+)</name>
        <dbReference type="ChEBI" id="CHEBI:29035"/>
    </ligand>
</feature>
<evidence type="ECO:0000259" key="13">
    <source>
        <dbReference type="Pfam" id="PF00884"/>
    </source>
</evidence>
<dbReference type="Gene3D" id="3.30.1120.170">
    <property type="match status" value="1"/>
</dbReference>
<evidence type="ECO:0000256" key="8">
    <source>
        <dbReference type="PIRNR" id="PIRNR005091"/>
    </source>
</evidence>
<evidence type="ECO:0000256" key="9">
    <source>
        <dbReference type="PIRSR" id="PIRSR005091-1"/>
    </source>
</evidence>
<keyword evidence="4 8" id="KW-1003">Cell membrane</keyword>